<keyword evidence="1" id="KW-1133">Transmembrane helix</keyword>
<name>A0A1H7QSS7_9GAMM</name>
<dbReference type="RefSeq" id="WP_074869378.1">
    <property type="nucleotide sequence ID" value="NZ_FOAS01000013.1"/>
</dbReference>
<keyword evidence="3" id="KW-1185">Reference proteome</keyword>
<feature type="transmembrane region" description="Helical" evidence="1">
    <location>
        <begin position="20"/>
        <end position="37"/>
    </location>
</feature>
<feature type="transmembrane region" description="Helical" evidence="1">
    <location>
        <begin position="228"/>
        <end position="247"/>
    </location>
</feature>
<evidence type="ECO:0000313" key="2">
    <source>
        <dbReference type="EMBL" id="SEL50774.1"/>
    </source>
</evidence>
<evidence type="ECO:0000256" key="1">
    <source>
        <dbReference type="SAM" id="Phobius"/>
    </source>
</evidence>
<dbReference type="AlphaFoldDB" id="A0A1H7QSS7"/>
<dbReference type="EMBL" id="FOAS01000013">
    <property type="protein sequence ID" value="SEL50774.1"/>
    <property type="molecule type" value="Genomic_DNA"/>
</dbReference>
<reference evidence="2 3" key="1">
    <citation type="submission" date="2016-10" db="EMBL/GenBank/DDBJ databases">
        <authorList>
            <person name="de Groot N.N."/>
        </authorList>
    </citation>
    <scope>NUCLEOTIDE SEQUENCE [LARGE SCALE GENOMIC DNA]</scope>
    <source>
        <strain evidence="2 3">JCM 19513</strain>
    </source>
</reference>
<keyword evidence="1" id="KW-0472">Membrane</keyword>
<protein>
    <submittedName>
        <fullName evidence="2">Uncharacterized protein</fullName>
    </submittedName>
</protein>
<proteinExistence type="predicted"/>
<organism evidence="2 3">
    <name type="scientific">Atopomonas hussainii</name>
    <dbReference type="NCBI Taxonomy" id="1429083"/>
    <lineage>
        <taxon>Bacteria</taxon>
        <taxon>Pseudomonadati</taxon>
        <taxon>Pseudomonadota</taxon>
        <taxon>Gammaproteobacteria</taxon>
        <taxon>Pseudomonadales</taxon>
        <taxon>Pseudomonadaceae</taxon>
        <taxon>Atopomonas</taxon>
    </lineage>
</organism>
<dbReference type="Pfam" id="PF19723">
    <property type="entry name" value="DUF6216"/>
    <property type="match status" value="1"/>
</dbReference>
<keyword evidence="1" id="KW-0812">Transmembrane</keyword>
<sequence>MAPQEALSVAEQTLELLHSAAPMLALLGTGCLLFFTLNRSGTAHFVRERIWRLLGGSEEIDNTFLAERWREIKDLESLRYKTGIRFANLDDAMQMFKWADELGVSADDLMKSAKYYNPAEQTFANPQQKLKRWEGRVYCAGLLLAAVFGGFLLVTDHTLIKVKQSSTRVWTDGESLFAWNRLQWSMTLDDCAKDITFLPDTHVRKVVCDLIKPEAKEYLQQAVTSQKYVAVFFEAILGVLFCWVMNWQRKVALAQRIYSKSQAQKAATPPLSAA</sequence>
<evidence type="ECO:0000313" key="3">
    <source>
        <dbReference type="Proteomes" id="UP000185766"/>
    </source>
</evidence>
<dbReference type="STRING" id="1429083.GCA_001885685_03263"/>
<feature type="transmembrane region" description="Helical" evidence="1">
    <location>
        <begin position="137"/>
        <end position="155"/>
    </location>
</feature>
<dbReference type="Proteomes" id="UP000185766">
    <property type="component" value="Unassembled WGS sequence"/>
</dbReference>
<dbReference type="InterPro" id="IPR046188">
    <property type="entry name" value="DUF6216"/>
</dbReference>
<accession>A0A1H7QSS7</accession>
<gene>
    <name evidence="2" type="ORF">SAMN05216214_11352</name>
</gene>